<protein>
    <submittedName>
        <fullName evidence="1">Uncharacterized protein</fullName>
    </submittedName>
</protein>
<name>A0A191VY70_9CAUD</name>
<sequence>KKARDWEISEEFDGLMQAALTFYVDD</sequence>
<keyword evidence="2" id="KW-1185">Reference proteome</keyword>
<accession>A0A191VY70</accession>
<proteinExistence type="predicted"/>
<dbReference type="Proteomes" id="UP000259721">
    <property type="component" value="Segment"/>
</dbReference>
<dbReference type="EMBL" id="KU885988">
    <property type="protein sequence ID" value="ANJ20658.1"/>
    <property type="molecule type" value="Genomic_DNA"/>
</dbReference>
<organism evidence="1 2">
    <name type="scientific">Dinoroseobacter phage DS-1410Ws-06</name>
    <dbReference type="NCBI Taxonomy" id="1815983"/>
    <lineage>
        <taxon>Viruses</taxon>
        <taxon>Duplodnaviria</taxon>
        <taxon>Heunggongvirae</taxon>
        <taxon>Uroviricota</taxon>
        <taxon>Caudoviricetes</taxon>
        <taxon>Schitoviridae</taxon>
        <taxon>Rhodovirinae</taxon>
        <taxon>Sanyabayvirus</taxon>
        <taxon>Sanyabayvirus DS1410Ws06</taxon>
    </lineage>
</organism>
<evidence type="ECO:0000313" key="1">
    <source>
        <dbReference type="EMBL" id="ANJ20658.1"/>
    </source>
</evidence>
<feature type="non-terminal residue" evidence="1">
    <location>
        <position position="1"/>
    </location>
</feature>
<evidence type="ECO:0000313" key="2">
    <source>
        <dbReference type="Proteomes" id="UP000259721"/>
    </source>
</evidence>
<reference evidence="1 2" key="1">
    <citation type="journal article" date="2016" name="Curr. Microbiol.">
        <title>Characterization and Complete Genome Sequences of Three N4-Like Roseobacter Phages Isolated from the South China Sea.</title>
        <authorList>
            <person name="Li B."/>
            <person name="Zhang S."/>
            <person name="Long L."/>
            <person name="Huang S."/>
        </authorList>
    </citation>
    <scope>NUCLEOTIDE SEQUENCE [LARGE SCALE GENOMIC DNA]</scope>
</reference>
<gene>
    <name evidence="1" type="ORF">DSp06_gp01</name>
</gene>